<reference evidence="1 2" key="1">
    <citation type="submission" date="2019-06" db="EMBL/GenBank/DDBJ databases">
        <title>Genome Sequence of the Brown Rot Fungal Pathogen Monilinia fructicola.</title>
        <authorList>
            <person name="De Miccolis Angelini R.M."/>
            <person name="Landi L."/>
            <person name="Abate D."/>
            <person name="Pollastro S."/>
            <person name="Romanazzi G."/>
            <person name="Faretra F."/>
        </authorList>
    </citation>
    <scope>NUCLEOTIDE SEQUENCE [LARGE SCALE GENOMIC DNA]</scope>
    <source>
        <strain evidence="1 2">Mfrc123</strain>
    </source>
</reference>
<proteinExistence type="predicted"/>
<protein>
    <submittedName>
        <fullName evidence="1">Uncharacterized protein</fullName>
    </submittedName>
</protein>
<sequence length="83" mass="9730">MRAGMISTLRRSCHQILLYIRTRERNKKKTLIVLGIYTRIVPSFLPAVNQTPYTPNAEYHLKRVSSTSNSSFIYPKQRTKYPE</sequence>
<comment type="caution">
    <text evidence="1">The sequence shown here is derived from an EMBL/GenBank/DDBJ whole genome shotgun (WGS) entry which is preliminary data.</text>
</comment>
<name>A0A5M9K4B1_MONFR</name>
<evidence type="ECO:0000313" key="2">
    <source>
        <dbReference type="Proteomes" id="UP000322873"/>
    </source>
</evidence>
<keyword evidence="2" id="KW-1185">Reference proteome</keyword>
<evidence type="ECO:0000313" key="1">
    <source>
        <dbReference type="EMBL" id="KAA8576441.1"/>
    </source>
</evidence>
<organism evidence="1 2">
    <name type="scientific">Monilinia fructicola</name>
    <name type="common">Brown rot fungus</name>
    <name type="synonym">Ciboria fructicola</name>
    <dbReference type="NCBI Taxonomy" id="38448"/>
    <lineage>
        <taxon>Eukaryota</taxon>
        <taxon>Fungi</taxon>
        <taxon>Dikarya</taxon>
        <taxon>Ascomycota</taxon>
        <taxon>Pezizomycotina</taxon>
        <taxon>Leotiomycetes</taxon>
        <taxon>Helotiales</taxon>
        <taxon>Sclerotiniaceae</taxon>
        <taxon>Monilinia</taxon>
    </lineage>
</organism>
<accession>A0A5M9K4B1</accession>
<dbReference type="AlphaFoldDB" id="A0A5M9K4B1"/>
<dbReference type="EMBL" id="VICG01000001">
    <property type="protein sequence ID" value="KAA8576441.1"/>
    <property type="molecule type" value="Genomic_DNA"/>
</dbReference>
<gene>
    <name evidence="1" type="ORF">EYC84_006562</name>
</gene>
<dbReference type="Proteomes" id="UP000322873">
    <property type="component" value="Unassembled WGS sequence"/>
</dbReference>